<keyword evidence="3" id="KW-0804">Transcription</keyword>
<dbReference type="OrthoDB" id="1747771at2759"/>
<comment type="caution">
    <text evidence="7">The sequence shown here is derived from an EMBL/GenBank/DDBJ whole genome shotgun (WGS) entry which is preliminary data.</text>
</comment>
<evidence type="ECO:0000256" key="1">
    <source>
        <dbReference type="ARBA" id="ARBA00004123"/>
    </source>
</evidence>
<keyword evidence="8" id="KW-1185">Reference proteome</keyword>
<dbReference type="GO" id="GO:0003677">
    <property type="term" value="F:DNA binding"/>
    <property type="evidence" value="ECO:0007669"/>
    <property type="project" value="InterPro"/>
</dbReference>
<dbReference type="AlphaFoldDB" id="A0A9W9V139"/>
<evidence type="ECO:0000256" key="3">
    <source>
        <dbReference type="ARBA" id="ARBA00023163"/>
    </source>
</evidence>
<sequence length="577" mass="64692">MLEARLGESSSAQRSNHAGTNPEGLLVMLESLSHGKPHNPTDLSEKTTIAPLYQPGRPVFLMLIPDRDSSHQIVDFALTNLTWIHCAIRTKVFQREHEVFWESIERGNDSASVNDHGWLSVYFSLLTVGLLYMDPEERPILPRLSGFEENAGQSEINGERGRHIARMWYEAAMKELEASNPLSKANLTTVQAAAILTLAHSHFGQMEQEYLLLGLATNTARALDMHLLASEDRFSQRLASQANWSTPEDRQLGRRLWWTLVICDWLGMFTRPSSISPSSFNTALSPQPCDNDDLLLENASLETTDIPALRYHLTMSQLASVIYINVKAPRDLNTDRFTAVLNQVETIEESMARRKIPLSADTPTWVAAQEYLIGHTTQLLSVTIARASLVLWLMGRPNTEPIIERGLKSALKIIHMRQQAVPRLYQCHWIISAATLAAGVYLAIHLICFKDSTVSNQLTERRRLIRYCISAIQYPNSSTPLAIQGSQMLEILLQIELHSPSVASTDKGTAINLLKMAFQNEGPSIDPINEYGTMLPTALDSSADELGLLWPTMMGEFNLDELLPDMDWGQMDGQWYS</sequence>
<dbReference type="InterPro" id="IPR007219">
    <property type="entry name" value="XnlR_reg_dom"/>
</dbReference>
<dbReference type="PANTHER" id="PTHR31001:SF90">
    <property type="entry name" value="CENTROMERE DNA-BINDING PROTEIN COMPLEX CBF3 SUBUNIT B"/>
    <property type="match status" value="1"/>
</dbReference>
<dbReference type="GO" id="GO:0006351">
    <property type="term" value="P:DNA-templated transcription"/>
    <property type="evidence" value="ECO:0007669"/>
    <property type="project" value="InterPro"/>
</dbReference>
<dbReference type="SMART" id="SM00906">
    <property type="entry name" value="Fungal_trans"/>
    <property type="match status" value="1"/>
</dbReference>
<dbReference type="RefSeq" id="XP_056551491.1">
    <property type="nucleotide sequence ID" value="XM_056702491.1"/>
</dbReference>
<evidence type="ECO:0000313" key="7">
    <source>
        <dbReference type="EMBL" id="KAJ5363864.1"/>
    </source>
</evidence>
<keyword evidence="2" id="KW-0805">Transcription regulation</keyword>
<feature type="domain" description="Xylanolytic transcriptional activator regulatory" evidence="6">
    <location>
        <begin position="209"/>
        <end position="294"/>
    </location>
</feature>
<feature type="region of interest" description="Disordered" evidence="5">
    <location>
        <begin position="1"/>
        <end position="21"/>
    </location>
</feature>
<reference evidence="7" key="2">
    <citation type="journal article" date="2023" name="IMA Fungus">
        <title>Comparative genomic study of the Penicillium genus elucidates a diverse pangenome and 15 lateral gene transfer events.</title>
        <authorList>
            <person name="Petersen C."/>
            <person name="Sorensen T."/>
            <person name="Nielsen M.R."/>
            <person name="Sondergaard T.E."/>
            <person name="Sorensen J.L."/>
            <person name="Fitzpatrick D.A."/>
            <person name="Frisvad J.C."/>
            <person name="Nielsen K.L."/>
        </authorList>
    </citation>
    <scope>NUCLEOTIDE SEQUENCE</scope>
    <source>
        <strain evidence="7">IBT 29864</strain>
    </source>
</reference>
<dbReference type="GeneID" id="81441670"/>
<dbReference type="GO" id="GO:0005634">
    <property type="term" value="C:nucleus"/>
    <property type="evidence" value="ECO:0007669"/>
    <property type="project" value="UniProtKB-SubCell"/>
</dbReference>
<dbReference type="CDD" id="cd12148">
    <property type="entry name" value="fungal_TF_MHR"/>
    <property type="match status" value="1"/>
</dbReference>
<evidence type="ECO:0000256" key="4">
    <source>
        <dbReference type="ARBA" id="ARBA00023242"/>
    </source>
</evidence>
<dbReference type="Pfam" id="PF04082">
    <property type="entry name" value="Fungal_trans"/>
    <property type="match status" value="1"/>
</dbReference>
<accession>A0A9W9V139</accession>
<dbReference type="Proteomes" id="UP001147782">
    <property type="component" value="Unassembled WGS sequence"/>
</dbReference>
<gene>
    <name evidence="7" type="ORF">N7496_009577</name>
</gene>
<dbReference type="EMBL" id="JAPZBS010000008">
    <property type="protein sequence ID" value="KAJ5363864.1"/>
    <property type="molecule type" value="Genomic_DNA"/>
</dbReference>
<comment type="subcellular location">
    <subcellularLocation>
        <location evidence="1">Nucleus</location>
    </subcellularLocation>
</comment>
<dbReference type="PANTHER" id="PTHR31001">
    <property type="entry name" value="UNCHARACTERIZED TRANSCRIPTIONAL REGULATORY PROTEIN"/>
    <property type="match status" value="1"/>
</dbReference>
<evidence type="ECO:0000313" key="8">
    <source>
        <dbReference type="Proteomes" id="UP001147782"/>
    </source>
</evidence>
<name>A0A9W9V139_9EURO</name>
<feature type="compositionally biased region" description="Polar residues" evidence="5">
    <location>
        <begin position="8"/>
        <end position="19"/>
    </location>
</feature>
<keyword evidence="4" id="KW-0539">Nucleus</keyword>
<organism evidence="7 8">
    <name type="scientific">Penicillium cataractarum</name>
    <dbReference type="NCBI Taxonomy" id="2100454"/>
    <lineage>
        <taxon>Eukaryota</taxon>
        <taxon>Fungi</taxon>
        <taxon>Dikarya</taxon>
        <taxon>Ascomycota</taxon>
        <taxon>Pezizomycotina</taxon>
        <taxon>Eurotiomycetes</taxon>
        <taxon>Eurotiomycetidae</taxon>
        <taxon>Eurotiales</taxon>
        <taxon>Aspergillaceae</taxon>
        <taxon>Penicillium</taxon>
    </lineage>
</organism>
<evidence type="ECO:0000256" key="5">
    <source>
        <dbReference type="SAM" id="MobiDB-lite"/>
    </source>
</evidence>
<reference evidence="7" key="1">
    <citation type="submission" date="2022-11" db="EMBL/GenBank/DDBJ databases">
        <authorList>
            <person name="Petersen C."/>
        </authorList>
    </citation>
    <scope>NUCLEOTIDE SEQUENCE</scope>
    <source>
        <strain evidence="7">IBT 29864</strain>
    </source>
</reference>
<evidence type="ECO:0000259" key="6">
    <source>
        <dbReference type="SMART" id="SM00906"/>
    </source>
</evidence>
<dbReference type="InterPro" id="IPR050613">
    <property type="entry name" value="Sec_Metabolite_Reg"/>
</dbReference>
<proteinExistence type="predicted"/>
<evidence type="ECO:0000256" key="2">
    <source>
        <dbReference type="ARBA" id="ARBA00023015"/>
    </source>
</evidence>
<protein>
    <recommendedName>
        <fullName evidence="6">Xylanolytic transcriptional activator regulatory domain-containing protein</fullName>
    </recommendedName>
</protein>
<dbReference type="GO" id="GO:0008270">
    <property type="term" value="F:zinc ion binding"/>
    <property type="evidence" value="ECO:0007669"/>
    <property type="project" value="InterPro"/>
</dbReference>